<accession>X1F642</accession>
<gene>
    <name evidence="2" type="ORF">S01H4_54902</name>
</gene>
<protein>
    <recommendedName>
        <fullName evidence="1">PilZ domain-containing protein</fullName>
    </recommendedName>
</protein>
<dbReference type="AlphaFoldDB" id="X1F642"/>
<sequence length="79" mass="8448">ILDISMGGAALEMFNPPPEGVLHAGKQIAKIEFTLSGRSLSISGVVIQLKAKFLALRFGSLSSGNKKALARYIFKKISD</sequence>
<name>X1F642_9ZZZZ</name>
<dbReference type="Pfam" id="PF07238">
    <property type="entry name" value="PilZ"/>
    <property type="match status" value="1"/>
</dbReference>
<evidence type="ECO:0000259" key="1">
    <source>
        <dbReference type="Pfam" id="PF07238"/>
    </source>
</evidence>
<organism evidence="2">
    <name type="scientific">marine sediment metagenome</name>
    <dbReference type="NCBI Taxonomy" id="412755"/>
    <lineage>
        <taxon>unclassified sequences</taxon>
        <taxon>metagenomes</taxon>
        <taxon>ecological metagenomes</taxon>
    </lineage>
</organism>
<feature type="domain" description="PilZ" evidence="1">
    <location>
        <begin position="1"/>
        <end position="75"/>
    </location>
</feature>
<proteinExistence type="predicted"/>
<reference evidence="2" key="1">
    <citation type="journal article" date="2014" name="Front. Microbiol.">
        <title>High frequency of phylogenetically diverse reductive dehalogenase-homologous genes in deep subseafloor sedimentary metagenomes.</title>
        <authorList>
            <person name="Kawai M."/>
            <person name="Futagami T."/>
            <person name="Toyoda A."/>
            <person name="Takaki Y."/>
            <person name="Nishi S."/>
            <person name="Hori S."/>
            <person name="Arai W."/>
            <person name="Tsubouchi T."/>
            <person name="Morono Y."/>
            <person name="Uchiyama I."/>
            <person name="Ito T."/>
            <person name="Fujiyama A."/>
            <person name="Inagaki F."/>
            <person name="Takami H."/>
        </authorList>
    </citation>
    <scope>NUCLEOTIDE SEQUENCE</scope>
    <source>
        <strain evidence="2">Expedition CK06-06</strain>
    </source>
</reference>
<feature type="non-terminal residue" evidence="2">
    <location>
        <position position="1"/>
    </location>
</feature>
<dbReference type="Gene3D" id="2.40.10.220">
    <property type="entry name" value="predicted glycosyltransferase like domains"/>
    <property type="match status" value="1"/>
</dbReference>
<evidence type="ECO:0000313" key="2">
    <source>
        <dbReference type="EMBL" id="GAH16268.1"/>
    </source>
</evidence>
<comment type="caution">
    <text evidence="2">The sequence shown here is derived from an EMBL/GenBank/DDBJ whole genome shotgun (WGS) entry which is preliminary data.</text>
</comment>
<dbReference type="GO" id="GO:0035438">
    <property type="term" value="F:cyclic-di-GMP binding"/>
    <property type="evidence" value="ECO:0007669"/>
    <property type="project" value="InterPro"/>
</dbReference>
<dbReference type="EMBL" id="BART01031632">
    <property type="protein sequence ID" value="GAH16268.1"/>
    <property type="molecule type" value="Genomic_DNA"/>
</dbReference>
<dbReference type="InterPro" id="IPR009875">
    <property type="entry name" value="PilZ_domain"/>
</dbReference>